<evidence type="ECO:0000313" key="3">
    <source>
        <dbReference type="EMBL" id="TMQ48413.1"/>
    </source>
</evidence>
<dbReference type="PANTHER" id="PTHR31793:SF27">
    <property type="entry name" value="NOVEL THIOESTERASE SUPERFAMILY DOMAIN AND SAPOSIN A-TYPE DOMAIN CONTAINING PROTEIN (0610012H03RIK)"/>
    <property type="match status" value="1"/>
</dbReference>
<reference evidence="3 4" key="1">
    <citation type="journal article" date="2019" name="Nat. Microbiol.">
        <title>Mediterranean grassland soil C-N compound turnover is dependent on rainfall and depth, and is mediated by genomically divergent microorganisms.</title>
        <authorList>
            <person name="Diamond S."/>
            <person name="Andeer P.F."/>
            <person name="Li Z."/>
            <person name="Crits-Christoph A."/>
            <person name="Burstein D."/>
            <person name="Anantharaman K."/>
            <person name="Lane K.R."/>
            <person name="Thomas B.C."/>
            <person name="Pan C."/>
            <person name="Northen T.R."/>
            <person name="Banfield J.F."/>
        </authorList>
    </citation>
    <scope>NUCLEOTIDE SEQUENCE [LARGE SCALE GENOMIC DNA]</scope>
    <source>
        <strain evidence="3">WS_2</strain>
    </source>
</reference>
<name>A0A538SAK7_UNCEI</name>
<dbReference type="PIRSF" id="PIRSF003230">
    <property type="entry name" value="YbgC"/>
    <property type="match status" value="1"/>
</dbReference>
<dbReference type="EMBL" id="VBOS01000481">
    <property type="protein sequence ID" value="TMQ48413.1"/>
    <property type="molecule type" value="Genomic_DNA"/>
</dbReference>
<organism evidence="3 4">
    <name type="scientific">Eiseniibacteriota bacterium</name>
    <dbReference type="NCBI Taxonomy" id="2212470"/>
    <lineage>
        <taxon>Bacteria</taxon>
        <taxon>Candidatus Eiseniibacteriota</taxon>
    </lineage>
</organism>
<dbReference type="SUPFAM" id="SSF54637">
    <property type="entry name" value="Thioesterase/thiol ester dehydrase-isomerase"/>
    <property type="match status" value="1"/>
</dbReference>
<dbReference type="AlphaFoldDB" id="A0A538SAK7"/>
<gene>
    <name evidence="3" type="ORF">E6K72_13085</name>
</gene>
<evidence type="ECO:0000256" key="2">
    <source>
        <dbReference type="ARBA" id="ARBA00022801"/>
    </source>
</evidence>
<dbReference type="InterPro" id="IPR006684">
    <property type="entry name" value="YbgC/YbaW"/>
</dbReference>
<comment type="similarity">
    <text evidence="1">Belongs to the 4-hydroxybenzoyl-CoA thioesterase family.</text>
</comment>
<dbReference type="Proteomes" id="UP000317716">
    <property type="component" value="Unassembled WGS sequence"/>
</dbReference>
<dbReference type="InterPro" id="IPR029069">
    <property type="entry name" value="HotDog_dom_sf"/>
</dbReference>
<dbReference type="Pfam" id="PF13279">
    <property type="entry name" value="4HBT_2"/>
    <property type="match status" value="1"/>
</dbReference>
<dbReference type="GO" id="GO:0047617">
    <property type="term" value="F:fatty acyl-CoA hydrolase activity"/>
    <property type="evidence" value="ECO:0007669"/>
    <property type="project" value="TreeGrafter"/>
</dbReference>
<evidence type="ECO:0000256" key="1">
    <source>
        <dbReference type="ARBA" id="ARBA00005953"/>
    </source>
</evidence>
<dbReference type="CDD" id="cd00586">
    <property type="entry name" value="4HBT"/>
    <property type="match status" value="1"/>
</dbReference>
<proteinExistence type="inferred from homology"/>
<accession>A0A538SAK7</accession>
<evidence type="ECO:0000313" key="4">
    <source>
        <dbReference type="Proteomes" id="UP000317716"/>
    </source>
</evidence>
<comment type="caution">
    <text evidence="3">The sequence shown here is derived from an EMBL/GenBank/DDBJ whole genome shotgun (WGS) entry which is preliminary data.</text>
</comment>
<protein>
    <submittedName>
        <fullName evidence="3">Acyl-CoA thioesterase</fullName>
    </submittedName>
</protein>
<keyword evidence="2" id="KW-0378">Hydrolase</keyword>
<dbReference type="Gene3D" id="3.10.129.10">
    <property type="entry name" value="Hotdog Thioesterase"/>
    <property type="match status" value="1"/>
</dbReference>
<sequence length="137" mass="15281">MHRFPLRVRYADTDRMGFAYYGNYMRWFEIGRAEMMRSLGTSYREIEESGVSLPVVEASCRYRKPARYDDAIVIETAVADLGRASVEFAYRVVREGDGELLATGRTQHCFLAPDGRPGRAPEGLAALLARAPKAGAS</sequence>
<dbReference type="PANTHER" id="PTHR31793">
    <property type="entry name" value="4-HYDROXYBENZOYL-COA THIOESTERASE FAMILY MEMBER"/>
    <property type="match status" value="1"/>
</dbReference>
<dbReference type="NCBIfam" id="TIGR00051">
    <property type="entry name" value="YbgC/FadM family acyl-CoA thioesterase"/>
    <property type="match status" value="1"/>
</dbReference>
<dbReference type="InterPro" id="IPR050563">
    <property type="entry name" value="4-hydroxybenzoyl-CoA_TE"/>
</dbReference>